<dbReference type="Proteomes" id="UP000078272">
    <property type="component" value="Unassembled WGS sequence"/>
</dbReference>
<organism evidence="1 2">
    <name type="scientific">Aureimonas ureilytica</name>
    <dbReference type="NCBI Taxonomy" id="401562"/>
    <lineage>
        <taxon>Bacteria</taxon>
        <taxon>Pseudomonadati</taxon>
        <taxon>Pseudomonadota</taxon>
        <taxon>Alphaproteobacteria</taxon>
        <taxon>Hyphomicrobiales</taxon>
        <taxon>Aurantimonadaceae</taxon>
        <taxon>Aureimonas</taxon>
    </lineage>
</organism>
<protein>
    <submittedName>
        <fullName evidence="1">Transglutaminase</fullName>
    </submittedName>
</protein>
<dbReference type="STRING" id="401562.NS365_06170"/>
<accession>A0A175R3T2</accession>
<dbReference type="Pfam" id="PF06035">
    <property type="entry name" value="Peptidase_C93"/>
    <property type="match status" value="1"/>
</dbReference>
<dbReference type="Gene3D" id="3.10.620.30">
    <property type="match status" value="1"/>
</dbReference>
<gene>
    <name evidence="1" type="ORF">NS226_19825</name>
</gene>
<dbReference type="RefSeq" id="WP_244496599.1">
    <property type="nucleotide sequence ID" value="NZ_LDPZ01000060.1"/>
</dbReference>
<dbReference type="AlphaFoldDB" id="A0A175R3T2"/>
<evidence type="ECO:0000313" key="1">
    <source>
        <dbReference type="EMBL" id="KTQ85398.1"/>
    </source>
</evidence>
<name>A0A175R3T2_9HYPH</name>
<comment type="caution">
    <text evidence="1">The sequence shown here is derived from an EMBL/GenBank/DDBJ whole genome shotgun (WGS) entry which is preliminary data.</text>
</comment>
<dbReference type="PANTHER" id="PTHR39327">
    <property type="match status" value="1"/>
</dbReference>
<dbReference type="PANTHER" id="PTHR39327:SF1">
    <property type="entry name" value="BLR5470 PROTEIN"/>
    <property type="match status" value="1"/>
</dbReference>
<evidence type="ECO:0000313" key="2">
    <source>
        <dbReference type="Proteomes" id="UP000078272"/>
    </source>
</evidence>
<sequence length="185" mass="20746">MPLSALAADAFMPLGDPTLQPFGHRDFCLRQPGECDPIAGPAATPVMLDLQLKLLVAQVNTDVNTEIAPDSDQNLYGTEEYWTYPTKGKGDCEDYALEKRRRLHEAGIPMGDLLMTVVRKPDGTGHAILTLRTVSGDFVLDNLDWRVRPWTEVSYRFIKRQQVEHPGRWVSIERDGEPLVSAVEK</sequence>
<proteinExistence type="predicted"/>
<dbReference type="InterPro" id="IPR010319">
    <property type="entry name" value="Transglutaminase-like_Cys_pept"/>
</dbReference>
<dbReference type="PATRIC" id="fig|401562.3.peg.4384"/>
<dbReference type="EMBL" id="LDPZ01000060">
    <property type="protein sequence ID" value="KTQ85398.1"/>
    <property type="molecule type" value="Genomic_DNA"/>
</dbReference>
<reference evidence="1 2" key="1">
    <citation type="journal article" date="2016" name="Front. Microbiol.">
        <title>Genomic Resource of Rice Seed Associated Bacteria.</title>
        <authorList>
            <person name="Midha S."/>
            <person name="Bansal K."/>
            <person name="Sharma S."/>
            <person name="Kumar N."/>
            <person name="Patil P.P."/>
            <person name="Chaudhry V."/>
            <person name="Patil P.B."/>
        </authorList>
    </citation>
    <scope>NUCLEOTIDE SEQUENCE [LARGE SCALE GENOMIC DNA]</scope>
    <source>
        <strain evidence="1 2">NS226</strain>
    </source>
</reference>